<dbReference type="AlphaFoldDB" id="A0ABD3P9J6"/>
<keyword evidence="4" id="KW-1185">Reference proteome</keyword>
<keyword evidence="2" id="KW-0472">Membrane</keyword>
<evidence type="ECO:0000256" key="1">
    <source>
        <dbReference type="SAM" id="MobiDB-lite"/>
    </source>
</evidence>
<feature type="compositionally biased region" description="Basic and acidic residues" evidence="1">
    <location>
        <begin position="119"/>
        <end position="142"/>
    </location>
</feature>
<dbReference type="PANTHER" id="PTHR32301:SF6">
    <property type="entry name" value="GOLVESIN-RELATED"/>
    <property type="match status" value="1"/>
</dbReference>
<protein>
    <submittedName>
        <fullName evidence="3">Uncharacterized protein</fullName>
    </submittedName>
</protein>
<name>A0ABD3P9J6_9STRA</name>
<gene>
    <name evidence="3" type="ORF">ACHAW5_002870</name>
</gene>
<feature type="region of interest" description="Disordered" evidence="1">
    <location>
        <begin position="215"/>
        <end position="240"/>
    </location>
</feature>
<evidence type="ECO:0000313" key="4">
    <source>
        <dbReference type="Proteomes" id="UP001530315"/>
    </source>
</evidence>
<feature type="region of interest" description="Disordered" evidence="1">
    <location>
        <begin position="96"/>
        <end position="163"/>
    </location>
</feature>
<feature type="compositionally biased region" description="Basic residues" evidence="1">
    <location>
        <begin position="147"/>
        <end position="158"/>
    </location>
</feature>
<accession>A0ABD3P9J6</accession>
<organism evidence="3 4">
    <name type="scientific">Stephanodiscus triporus</name>
    <dbReference type="NCBI Taxonomy" id="2934178"/>
    <lineage>
        <taxon>Eukaryota</taxon>
        <taxon>Sar</taxon>
        <taxon>Stramenopiles</taxon>
        <taxon>Ochrophyta</taxon>
        <taxon>Bacillariophyta</taxon>
        <taxon>Coscinodiscophyceae</taxon>
        <taxon>Thalassiosirophycidae</taxon>
        <taxon>Stephanodiscales</taxon>
        <taxon>Stephanodiscaceae</taxon>
        <taxon>Stephanodiscus</taxon>
    </lineage>
</organism>
<comment type="caution">
    <text evidence="3">The sequence shown here is derived from an EMBL/GenBank/DDBJ whole genome shotgun (WGS) entry which is preliminary data.</text>
</comment>
<evidence type="ECO:0000256" key="2">
    <source>
        <dbReference type="SAM" id="Phobius"/>
    </source>
</evidence>
<keyword evidence="2" id="KW-1133">Transmembrane helix</keyword>
<sequence>MTRIAPHPPSRKDRPRDHGAVVAVVGGLIRRRRGRRGDEIGRRWRRVVLSIVVLLLLLVVVVSAFAMTTTAVGWRTTTTTAKAASSDLDRATIERYGPACVPSPPERASGRSSSSSTRADADADDGARARDRRPCPRRDYEAGGRSSRGRRRSNRTPRRMCDTSNPVYFLHVGKSGGTSVDDLLTRIFKCANRTYVGGMHYDWSYVRRRETIRRRGRDHRGYPPPEDDRDRRGPGGRGYEATIASSATASSDADVITFLRHPASRATSQFRFSKSLRWAIESNATFLRQTFDEYLDDEENRTWTQPIADGESGTDFLAGIFPPGGWVGTDGMETFAKSRLRANRTGAILLAAERLEATTWYGLMEDVGRSMELLDASLDLGYVPVLPMTNIGSPSSRRAGRGGGGHPPPSPVLPSEATTERIAKYVPKDMWLYEYARRLFEARYDHFVMGCAYVPPELPPLPDFSR</sequence>
<reference evidence="3 4" key="1">
    <citation type="submission" date="2024-10" db="EMBL/GenBank/DDBJ databases">
        <title>Updated reference genomes for cyclostephanoid diatoms.</title>
        <authorList>
            <person name="Roberts W.R."/>
            <person name="Alverson A.J."/>
        </authorList>
    </citation>
    <scope>NUCLEOTIDE SEQUENCE [LARGE SCALE GENOMIC DNA]</scope>
    <source>
        <strain evidence="3 4">AJA276-08</strain>
    </source>
</reference>
<feature type="region of interest" description="Disordered" evidence="1">
    <location>
        <begin position="393"/>
        <end position="415"/>
    </location>
</feature>
<dbReference type="InterPro" id="IPR053259">
    <property type="entry name" value="Golvesin-related_Golgi"/>
</dbReference>
<dbReference type="SUPFAM" id="SSF52540">
    <property type="entry name" value="P-loop containing nucleoside triphosphate hydrolases"/>
    <property type="match status" value="1"/>
</dbReference>
<dbReference type="EMBL" id="JALLAZ020000919">
    <property type="protein sequence ID" value="KAL3784692.1"/>
    <property type="molecule type" value="Genomic_DNA"/>
</dbReference>
<keyword evidence="2" id="KW-0812">Transmembrane</keyword>
<evidence type="ECO:0000313" key="3">
    <source>
        <dbReference type="EMBL" id="KAL3784692.1"/>
    </source>
</evidence>
<dbReference type="PANTHER" id="PTHR32301">
    <property type="entry name" value="COUNTIN RECEPTOR CNR3-RELATED"/>
    <property type="match status" value="1"/>
</dbReference>
<feature type="transmembrane region" description="Helical" evidence="2">
    <location>
        <begin position="47"/>
        <end position="67"/>
    </location>
</feature>
<proteinExistence type="predicted"/>
<dbReference type="Gene3D" id="3.40.50.300">
    <property type="entry name" value="P-loop containing nucleotide triphosphate hydrolases"/>
    <property type="match status" value="1"/>
</dbReference>
<dbReference type="Proteomes" id="UP001530315">
    <property type="component" value="Unassembled WGS sequence"/>
</dbReference>
<dbReference type="InterPro" id="IPR027417">
    <property type="entry name" value="P-loop_NTPase"/>
</dbReference>